<dbReference type="GO" id="GO:0043565">
    <property type="term" value="F:sequence-specific DNA binding"/>
    <property type="evidence" value="ECO:0007669"/>
    <property type="project" value="TreeGrafter"/>
</dbReference>
<name>A0A151GN64_DRECN</name>
<dbReference type="PROSITE" id="PS00463">
    <property type="entry name" value="ZN2_CY6_FUNGAL_1"/>
    <property type="match status" value="1"/>
</dbReference>
<dbReference type="Pfam" id="PF04082">
    <property type="entry name" value="Fungal_trans"/>
    <property type="match status" value="1"/>
</dbReference>
<dbReference type="RefSeq" id="XP_040657916.1">
    <property type="nucleotide sequence ID" value="XM_040802883.1"/>
</dbReference>
<protein>
    <submittedName>
        <fullName evidence="10">Putative GAL4-like transcriptional activator</fullName>
    </submittedName>
</protein>
<dbReference type="SMART" id="SM00066">
    <property type="entry name" value="GAL4"/>
    <property type="match status" value="1"/>
</dbReference>
<feature type="region of interest" description="Disordered" evidence="8">
    <location>
        <begin position="611"/>
        <end position="643"/>
    </location>
</feature>
<keyword evidence="3" id="KW-0862">Zinc</keyword>
<sequence length="654" mass="73326">MPRNSFSRNPVLRVSRPVSACSRCRNAKVKCDGKLPACTACEKAGRENECSNVNDQFARGKERSYVAALESRIEKLERRLQFASSRKASVAFHEHDASAVTEVDRRDSLATIRAAIYRKAARSRENRDLNAIVSDFGLLSVDATTRDFEPSASKFTFARVVLAATTVDDIPDPTQQQLPSRQAAQALVQHFLANIYSLYPFFSETALWTVLDDVYRQDERAIIDADYWLLYMVLAIASSSQSRRIDDQMYHDGVGFVSQALLYADKALAPGCVTQIQSLLLLTLYSMLDSAHFDSWHVIGFTTRAVVDIGFHQDPPSSSLSDKAALDMRRKIFYSAYALDRTISMAHARSFSFTNDSVNVAFPSTSSIGRKSVTAPIAGPQSADPALLLFQLRRAQSFWYQELCQSKAEPLEDSSYIWQWCLEMREWGDSLPAALPAAMRRMFEQELWYSYVYCIAPSGRTREVTDYTRTLIFEYALAYLGSMHETAQGGLNSAFYTYQDALKVFFMASQLNAVLLAAEDVLLSGAHVSPPPTMPGSTPAPPIPRRRIHSGAPTDDNTARSIWCLERVPQILALYGARWKEAVMLKQHFEFVSADALDRLRARQQMQMPLPLPLQSHPGQYQNGDPALSPPIHPPVQGQQPRMDMNWAEGYPTM</sequence>
<proteinExistence type="predicted"/>
<evidence type="ECO:0000256" key="7">
    <source>
        <dbReference type="ARBA" id="ARBA00023242"/>
    </source>
</evidence>
<organism evidence="10 11">
    <name type="scientific">Drechmeria coniospora</name>
    <name type="common">Nematophagous fungus</name>
    <name type="synonym">Meria coniospora</name>
    <dbReference type="NCBI Taxonomy" id="98403"/>
    <lineage>
        <taxon>Eukaryota</taxon>
        <taxon>Fungi</taxon>
        <taxon>Dikarya</taxon>
        <taxon>Ascomycota</taxon>
        <taxon>Pezizomycotina</taxon>
        <taxon>Sordariomycetes</taxon>
        <taxon>Hypocreomycetidae</taxon>
        <taxon>Hypocreales</taxon>
        <taxon>Ophiocordycipitaceae</taxon>
        <taxon>Drechmeria</taxon>
    </lineage>
</organism>
<reference evidence="10 11" key="1">
    <citation type="journal article" date="2016" name="Sci. Rep.">
        <title>Insights into Adaptations to a Near-Obligate Nematode Endoparasitic Lifestyle from the Finished Genome of Drechmeria coniospora.</title>
        <authorList>
            <person name="Zhang L."/>
            <person name="Zhou Z."/>
            <person name="Guo Q."/>
            <person name="Fokkens L."/>
            <person name="Miskei M."/>
            <person name="Pocsi I."/>
            <person name="Zhang W."/>
            <person name="Chen M."/>
            <person name="Wang L."/>
            <person name="Sun Y."/>
            <person name="Donzelli B.G."/>
            <person name="Gibson D.M."/>
            <person name="Nelson D.R."/>
            <person name="Luo J.G."/>
            <person name="Rep M."/>
            <person name="Liu H."/>
            <person name="Yang S."/>
            <person name="Wang J."/>
            <person name="Krasnoff S.B."/>
            <person name="Xu Y."/>
            <person name="Molnar I."/>
            <person name="Lin M."/>
        </authorList>
    </citation>
    <scope>NUCLEOTIDE SEQUENCE [LARGE SCALE GENOMIC DNA]</scope>
    <source>
        <strain evidence="10 11">ARSEF 6962</strain>
    </source>
</reference>
<evidence type="ECO:0000256" key="2">
    <source>
        <dbReference type="ARBA" id="ARBA00022723"/>
    </source>
</evidence>
<evidence type="ECO:0000256" key="1">
    <source>
        <dbReference type="ARBA" id="ARBA00004123"/>
    </source>
</evidence>
<keyword evidence="2" id="KW-0479">Metal-binding</keyword>
<evidence type="ECO:0000256" key="4">
    <source>
        <dbReference type="ARBA" id="ARBA00023015"/>
    </source>
</evidence>
<dbReference type="Pfam" id="PF00172">
    <property type="entry name" value="Zn_clus"/>
    <property type="match status" value="1"/>
</dbReference>
<comment type="caution">
    <text evidence="10">The sequence shown here is derived from an EMBL/GenBank/DDBJ whole genome shotgun (WGS) entry which is preliminary data.</text>
</comment>
<dbReference type="GO" id="GO:0005634">
    <property type="term" value="C:nucleus"/>
    <property type="evidence" value="ECO:0007669"/>
    <property type="project" value="UniProtKB-SubCell"/>
</dbReference>
<keyword evidence="4" id="KW-0805">Transcription regulation</keyword>
<comment type="subcellular location">
    <subcellularLocation>
        <location evidence="1">Nucleus</location>
    </subcellularLocation>
</comment>
<dbReference type="PANTHER" id="PTHR47782:SF2">
    <property type="entry name" value="TRANSCRIPTION FACTOR, PUTATIVE (AFU_ORTHOLOGUE AFUA_4G12570)-RELATED"/>
    <property type="match status" value="1"/>
</dbReference>
<dbReference type="GO" id="GO:0006351">
    <property type="term" value="P:DNA-templated transcription"/>
    <property type="evidence" value="ECO:0007669"/>
    <property type="project" value="InterPro"/>
</dbReference>
<feature type="compositionally biased region" description="Pro residues" evidence="8">
    <location>
        <begin position="529"/>
        <end position="543"/>
    </location>
</feature>
<dbReference type="InParanoid" id="A0A151GN64"/>
<dbReference type="InterPro" id="IPR001138">
    <property type="entry name" value="Zn2Cys6_DnaBD"/>
</dbReference>
<dbReference type="STRING" id="98403.A0A151GN64"/>
<dbReference type="SMART" id="SM00906">
    <property type="entry name" value="Fungal_trans"/>
    <property type="match status" value="1"/>
</dbReference>
<keyword evidence="11" id="KW-1185">Reference proteome</keyword>
<dbReference type="AlphaFoldDB" id="A0A151GN64"/>
<evidence type="ECO:0000259" key="9">
    <source>
        <dbReference type="PROSITE" id="PS50048"/>
    </source>
</evidence>
<dbReference type="SUPFAM" id="SSF57701">
    <property type="entry name" value="Zn2/Cys6 DNA-binding domain"/>
    <property type="match status" value="1"/>
</dbReference>
<evidence type="ECO:0000256" key="5">
    <source>
        <dbReference type="ARBA" id="ARBA00023125"/>
    </source>
</evidence>
<gene>
    <name evidence="10" type="ORF">DCS_05581</name>
</gene>
<dbReference type="CDD" id="cd00067">
    <property type="entry name" value="GAL4"/>
    <property type="match status" value="1"/>
</dbReference>
<feature type="domain" description="Zn(2)-C6 fungal-type" evidence="9">
    <location>
        <begin position="20"/>
        <end position="52"/>
    </location>
</feature>
<keyword evidence="6" id="KW-0804">Transcription</keyword>
<dbReference type="InterPro" id="IPR007219">
    <property type="entry name" value="XnlR_reg_dom"/>
</dbReference>
<dbReference type="PANTHER" id="PTHR47782">
    <property type="entry name" value="ZN(II)2CYS6 TRANSCRIPTION FACTOR (EUROFUNG)-RELATED"/>
    <property type="match status" value="1"/>
</dbReference>
<evidence type="ECO:0000256" key="6">
    <source>
        <dbReference type="ARBA" id="ARBA00023163"/>
    </source>
</evidence>
<dbReference type="GO" id="GO:0045944">
    <property type="term" value="P:positive regulation of transcription by RNA polymerase II"/>
    <property type="evidence" value="ECO:0007669"/>
    <property type="project" value="TreeGrafter"/>
</dbReference>
<dbReference type="GO" id="GO:0008270">
    <property type="term" value="F:zinc ion binding"/>
    <property type="evidence" value="ECO:0007669"/>
    <property type="project" value="InterPro"/>
</dbReference>
<dbReference type="PROSITE" id="PS50048">
    <property type="entry name" value="ZN2_CY6_FUNGAL_2"/>
    <property type="match status" value="1"/>
</dbReference>
<dbReference type="EMBL" id="LAYC01000002">
    <property type="protein sequence ID" value="KYK58564.1"/>
    <property type="molecule type" value="Genomic_DNA"/>
</dbReference>
<keyword evidence="7" id="KW-0539">Nucleus</keyword>
<dbReference type="GeneID" id="63718224"/>
<dbReference type="Proteomes" id="UP000076580">
    <property type="component" value="Chromosome 02"/>
</dbReference>
<evidence type="ECO:0000256" key="8">
    <source>
        <dbReference type="SAM" id="MobiDB-lite"/>
    </source>
</evidence>
<accession>A0A151GN64</accession>
<evidence type="ECO:0000256" key="3">
    <source>
        <dbReference type="ARBA" id="ARBA00022833"/>
    </source>
</evidence>
<dbReference type="InterPro" id="IPR052202">
    <property type="entry name" value="Yeast_MetPath_Reg"/>
</dbReference>
<keyword evidence="5" id="KW-0238">DNA-binding</keyword>
<feature type="region of interest" description="Disordered" evidence="8">
    <location>
        <begin position="528"/>
        <end position="556"/>
    </location>
</feature>
<evidence type="ECO:0000313" key="10">
    <source>
        <dbReference type="EMBL" id="KYK58564.1"/>
    </source>
</evidence>
<dbReference type="InterPro" id="IPR036864">
    <property type="entry name" value="Zn2-C6_fun-type_DNA-bd_sf"/>
</dbReference>
<dbReference type="Gene3D" id="4.10.240.10">
    <property type="entry name" value="Zn(2)-C6 fungal-type DNA-binding domain"/>
    <property type="match status" value="1"/>
</dbReference>
<dbReference type="GO" id="GO:0000981">
    <property type="term" value="F:DNA-binding transcription factor activity, RNA polymerase II-specific"/>
    <property type="evidence" value="ECO:0007669"/>
    <property type="project" value="InterPro"/>
</dbReference>
<dbReference type="CDD" id="cd12148">
    <property type="entry name" value="fungal_TF_MHR"/>
    <property type="match status" value="1"/>
</dbReference>
<evidence type="ECO:0000313" key="11">
    <source>
        <dbReference type="Proteomes" id="UP000076580"/>
    </source>
</evidence>